<dbReference type="AlphaFoldDB" id="A0A4S4G2Y5"/>
<accession>A0A4S4G2Y5</accession>
<dbReference type="InterPro" id="IPR013747">
    <property type="entry name" value="ACP_syn_III_C"/>
</dbReference>
<gene>
    <name evidence="5" type="ORF">E5986_03450</name>
</gene>
<name>A0A4S4G2Y5_9ACTN</name>
<dbReference type="CDD" id="cd00830">
    <property type="entry name" value="KAS_III"/>
    <property type="match status" value="1"/>
</dbReference>
<feature type="domain" description="Beta-ketoacyl-[acyl-carrier-protein] synthase III N-terminal" evidence="4">
    <location>
        <begin position="155"/>
        <end position="205"/>
    </location>
</feature>
<dbReference type="Proteomes" id="UP000308978">
    <property type="component" value="Unassembled WGS sequence"/>
</dbReference>
<dbReference type="GO" id="GO:0004315">
    <property type="term" value="F:3-oxoacyl-[acyl-carrier-protein] synthase activity"/>
    <property type="evidence" value="ECO:0007669"/>
    <property type="project" value="InterPro"/>
</dbReference>
<dbReference type="Pfam" id="PF08545">
    <property type="entry name" value="ACP_syn_III"/>
    <property type="match status" value="1"/>
</dbReference>
<evidence type="ECO:0000256" key="2">
    <source>
        <dbReference type="ARBA" id="ARBA00023315"/>
    </source>
</evidence>
<dbReference type="Gene3D" id="3.40.47.10">
    <property type="match status" value="1"/>
</dbReference>
<dbReference type="Pfam" id="PF08541">
    <property type="entry name" value="ACP_syn_III_C"/>
    <property type="match status" value="1"/>
</dbReference>
<organism evidence="5 6">
    <name type="scientific">Adlercreutzia caecimuris</name>
    <dbReference type="NCBI Taxonomy" id="671266"/>
    <lineage>
        <taxon>Bacteria</taxon>
        <taxon>Bacillati</taxon>
        <taxon>Actinomycetota</taxon>
        <taxon>Coriobacteriia</taxon>
        <taxon>Eggerthellales</taxon>
        <taxon>Eggerthellaceae</taxon>
        <taxon>Adlercreutzia</taxon>
    </lineage>
</organism>
<comment type="caution">
    <text evidence="5">The sequence shown here is derived from an EMBL/GenBank/DDBJ whole genome shotgun (WGS) entry which is preliminary data.</text>
</comment>
<evidence type="ECO:0000313" key="5">
    <source>
        <dbReference type="EMBL" id="THG37929.1"/>
    </source>
</evidence>
<dbReference type="NCBIfam" id="NF006829">
    <property type="entry name" value="PRK09352.1"/>
    <property type="match status" value="1"/>
</dbReference>
<evidence type="ECO:0000256" key="1">
    <source>
        <dbReference type="ARBA" id="ARBA00022679"/>
    </source>
</evidence>
<evidence type="ECO:0000259" key="3">
    <source>
        <dbReference type="Pfam" id="PF08541"/>
    </source>
</evidence>
<dbReference type="EMBL" id="SSTJ01000003">
    <property type="protein sequence ID" value="THG37929.1"/>
    <property type="molecule type" value="Genomic_DNA"/>
</dbReference>
<keyword evidence="1 5" id="KW-0808">Transferase</keyword>
<dbReference type="RefSeq" id="WP_136433376.1">
    <property type="nucleotide sequence ID" value="NZ_SSTJ01000003.1"/>
</dbReference>
<evidence type="ECO:0000313" key="6">
    <source>
        <dbReference type="Proteomes" id="UP000308978"/>
    </source>
</evidence>
<dbReference type="InterPro" id="IPR016039">
    <property type="entry name" value="Thiolase-like"/>
</dbReference>
<protein>
    <submittedName>
        <fullName evidence="5">Beta-ketoacyl-ACP synthase 3</fullName>
        <ecNumber evidence="5">2.3.1.180</ecNumber>
    </submittedName>
</protein>
<dbReference type="GO" id="GO:0044550">
    <property type="term" value="P:secondary metabolite biosynthetic process"/>
    <property type="evidence" value="ECO:0007669"/>
    <property type="project" value="TreeGrafter"/>
</dbReference>
<dbReference type="GO" id="GO:0006633">
    <property type="term" value="P:fatty acid biosynthetic process"/>
    <property type="evidence" value="ECO:0007669"/>
    <property type="project" value="InterPro"/>
</dbReference>
<dbReference type="PANTHER" id="PTHR34069">
    <property type="entry name" value="3-OXOACYL-[ACYL-CARRIER-PROTEIN] SYNTHASE 3"/>
    <property type="match status" value="1"/>
</dbReference>
<proteinExistence type="predicted"/>
<evidence type="ECO:0000259" key="4">
    <source>
        <dbReference type="Pfam" id="PF08545"/>
    </source>
</evidence>
<dbReference type="GO" id="GO:0033818">
    <property type="term" value="F:beta-ketoacyl-acyl-carrier-protein synthase III activity"/>
    <property type="evidence" value="ECO:0007669"/>
    <property type="project" value="UniProtKB-EC"/>
</dbReference>
<keyword evidence="2 5" id="KW-0012">Acyltransferase</keyword>
<reference evidence="5 6" key="1">
    <citation type="submission" date="2019-04" db="EMBL/GenBank/DDBJ databases">
        <title>Microbes associate with the intestines of laboratory mice.</title>
        <authorList>
            <person name="Navarre W."/>
            <person name="Wong E."/>
            <person name="Huang K.C."/>
            <person name="Tropini C."/>
            <person name="Ng K."/>
            <person name="Yu B."/>
        </authorList>
    </citation>
    <scope>NUCLEOTIDE SEQUENCE [LARGE SCALE GENOMIC DNA]</scope>
    <source>
        <strain evidence="5 6">NM80_B27</strain>
    </source>
</reference>
<feature type="domain" description="Beta-ketoacyl-[acyl-carrier-protein] synthase III C-terminal" evidence="3">
    <location>
        <begin position="271"/>
        <end position="360"/>
    </location>
</feature>
<dbReference type="SUPFAM" id="SSF53901">
    <property type="entry name" value="Thiolase-like"/>
    <property type="match status" value="1"/>
</dbReference>
<dbReference type="InterPro" id="IPR013751">
    <property type="entry name" value="ACP_syn_III_N"/>
</dbReference>
<dbReference type="PANTHER" id="PTHR34069:SF2">
    <property type="entry name" value="BETA-KETOACYL-[ACYL-CARRIER-PROTEIN] SYNTHASE III"/>
    <property type="match status" value="1"/>
</dbReference>
<sequence>MGSVIIGSGKSLPARIVTNDELGQIVDTTDEWIVPRTGIHTRAIAVHETGTDLGAEAALRALGQAEGGWQREEGAIDAASLDMIICPTLTPDAAFPSQAALIRERIGAVNAVCYDMSCACSGCVYGTSTADMLLAASAADIAAAKAAGRPPRRNPLRRILVVATERLSRLVDWNDRATCILFGDGAGAVVMEWREDADGMLSSYMENTDDADHVLWCDSAFCDRPLPFDAVSDEAARAAAETPCDPYMRMAGQAVFKFATSAMVRCIEEALSRAQLSPEDVALYVPHQANERIIRYAAKKMGMPSERFQVTIDHTGNVSGASALIALNEALVEGKLAVGDIALMAGFGGGLTAGACAFRI</sequence>
<dbReference type="EC" id="2.3.1.180" evidence="5"/>